<dbReference type="InterPro" id="IPR009097">
    <property type="entry name" value="Cyclic_Pdiesterase"/>
</dbReference>
<dbReference type="Proteomes" id="UP000579153">
    <property type="component" value="Unassembled WGS sequence"/>
</dbReference>
<proteinExistence type="predicted"/>
<keyword evidence="1" id="KW-0436">Ligase</keyword>
<reference evidence="1 2" key="1">
    <citation type="submission" date="2020-08" db="EMBL/GenBank/DDBJ databases">
        <title>Sequencing the genomes of 1000 actinobacteria strains.</title>
        <authorList>
            <person name="Klenk H.-P."/>
        </authorList>
    </citation>
    <scope>NUCLEOTIDE SEQUENCE [LARGE SCALE GENOMIC DNA]</scope>
    <source>
        <strain evidence="1 2">DSM 45507</strain>
    </source>
</reference>
<dbReference type="GO" id="GO:0016874">
    <property type="term" value="F:ligase activity"/>
    <property type="evidence" value="ECO:0007669"/>
    <property type="project" value="UniProtKB-KW"/>
</dbReference>
<dbReference type="EMBL" id="JACHMB010000001">
    <property type="protein sequence ID" value="MBB5782540.1"/>
    <property type="molecule type" value="Genomic_DNA"/>
</dbReference>
<dbReference type="Gene3D" id="3.90.1140.10">
    <property type="entry name" value="Cyclic phosphodiesterase"/>
    <property type="match status" value="1"/>
</dbReference>
<dbReference type="SUPFAM" id="SSF55144">
    <property type="entry name" value="LigT-like"/>
    <property type="match status" value="1"/>
</dbReference>
<dbReference type="RefSeq" id="WP_185075609.1">
    <property type="nucleotide sequence ID" value="NZ_JACHMB010000001.1"/>
</dbReference>
<evidence type="ECO:0000313" key="1">
    <source>
        <dbReference type="EMBL" id="MBB5782540.1"/>
    </source>
</evidence>
<accession>A0A7W9GEV7</accession>
<protein>
    <submittedName>
        <fullName evidence="1">2'-5' RNA ligase</fullName>
    </submittedName>
</protein>
<evidence type="ECO:0000313" key="2">
    <source>
        <dbReference type="Proteomes" id="UP000579153"/>
    </source>
</evidence>
<organism evidence="1 2">
    <name type="scientific">Nonomuraea jabiensis</name>
    <dbReference type="NCBI Taxonomy" id="882448"/>
    <lineage>
        <taxon>Bacteria</taxon>
        <taxon>Bacillati</taxon>
        <taxon>Actinomycetota</taxon>
        <taxon>Actinomycetes</taxon>
        <taxon>Streptosporangiales</taxon>
        <taxon>Streptosporangiaceae</taxon>
        <taxon>Nonomuraea</taxon>
    </lineage>
</organism>
<dbReference type="AlphaFoldDB" id="A0A7W9GEV7"/>
<keyword evidence="2" id="KW-1185">Reference proteome</keyword>
<name>A0A7W9GEV7_9ACTN</name>
<dbReference type="Pfam" id="PF13563">
    <property type="entry name" value="2_5_RNA_ligase2"/>
    <property type="match status" value="1"/>
</dbReference>
<sequence>MALVRHAEHELSAGGAAPYPVGATVLVVPVPEAEPVVGGQRALFDPSARFGVTAHVTVLYPFLPRPEIGEGTVAELAGLFAAHQPFEAAFTGCARFPGLLYLGPEPAEPFAALTRSVTGRWPALRPYGGRHGEAVPHLSVGYGDDQVLDGVESAVAPGLPFTTRVTAVDLASFDGARWTAVSRFPLRQEPRSGGVEGDLRVRR</sequence>
<comment type="caution">
    <text evidence="1">The sequence shown here is derived from an EMBL/GenBank/DDBJ whole genome shotgun (WGS) entry which is preliminary data.</text>
</comment>
<gene>
    <name evidence="1" type="ORF">HD596_009296</name>
</gene>